<name>A0A0K2TC20_LEPSM</name>
<protein>
    <submittedName>
        <fullName evidence="1">Uncharacterized protein</fullName>
    </submittedName>
</protein>
<organism evidence="1">
    <name type="scientific">Lepeophtheirus salmonis</name>
    <name type="common">Salmon louse</name>
    <name type="synonym">Caligus salmonis</name>
    <dbReference type="NCBI Taxonomy" id="72036"/>
    <lineage>
        <taxon>Eukaryota</taxon>
        <taxon>Metazoa</taxon>
        <taxon>Ecdysozoa</taxon>
        <taxon>Arthropoda</taxon>
        <taxon>Crustacea</taxon>
        <taxon>Multicrustacea</taxon>
        <taxon>Hexanauplia</taxon>
        <taxon>Copepoda</taxon>
        <taxon>Siphonostomatoida</taxon>
        <taxon>Caligidae</taxon>
        <taxon>Lepeophtheirus</taxon>
    </lineage>
</organism>
<dbReference type="EMBL" id="HACA01006197">
    <property type="protein sequence ID" value="CDW23558.1"/>
    <property type="molecule type" value="Transcribed_RNA"/>
</dbReference>
<dbReference type="EMBL" id="HACA01006198">
    <property type="protein sequence ID" value="CDW23559.1"/>
    <property type="molecule type" value="Transcribed_RNA"/>
</dbReference>
<evidence type="ECO:0000313" key="1">
    <source>
        <dbReference type="EMBL" id="CDW23558.1"/>
    </source>
</evidence>
<proteinExistence type="predicted"/>
<sequence length="23" mass="2525">MIGCVIRLTVPTKTTKENVYSGN</sequence>
<accession>A0A0K2TC20</accession>
<dbReference type="AlphaFoldDB" id="A0A0K2TC20"/>
<reference evidence="1" key="1">
    <citation type="submission" date="2014-05" db="EMBL/GenBank/DDBJ databases">
        <authorList>
            <person name="Chronopoulou M."/>
        </authorList>
    </citation>
    <scope>NUCLEOTIDE SEQUENCE</scope>
    <source>
        <tissue evidence="1">Whole organism</tissue>
    </source>
</reference>
<dbReference type="EMBL" id="HACA01006199">
    <property type="protein sequence ID" value="CDW23560.1"/>
    <property type="molecule type" value="Transcribed_RNA"/>
</dbReference>